<gene>
    <name evidence="3 4" type="primary">LOC110755823</name>
</gene>
<dbReference type="KEGG" id="pavi:110755823"/>
<keyword evidence="2" id="KW-1185">Reference proteome</keyword>
<dbReference type="Proteomes" id="UP000515124">
    <property type="component" value="Unplaced"/>
</dbReference>
<proteinExistence type="predicted"/>
<reference evidence="3 4" key="1">
    <citation type="submission" date="2025-04" db="UniProtKB">
        <authorList>
            <consortium name="RefSeq"/>
        </authorList>
    </citation>
    <scope>IDENTIFICATION</scope>
</reference>
<dbReference type="RefSeq" id="XP_021812801.1">
    <property type="nucleotide sequence ID" value="XM_021957109.1"/>
</dbReference>
<evidence type="ECO:0000313" key="4">
    <source>
        <dbReference type="RefSeq" id="XP_021812802.1"/>
    </source>
</evidence>
<protein>
    <submittedName>
        <fullName evidence="3 4">Rho GTPase-activating protein gacY-like isoform X1</fullName>
    </submittedName>
</protein>
<dbReference type="Gene3D" id="3.40.525.10">
    <property type="entry name" value="CRAL-TRIO lipid binding domain"/>
    <property type="match status" value="1"/>
</dbReference>
<accession>A0A6P5SEL7</accession>
<dbReference type="Pfam" id="PF13716">
    <property type="entry name" value="CRAL_TRIO_2"/>
    <property type="match status" value="1"/>
</dbReference>
<dbReference type="InterPro" id="IPR001251">
    <property type="entry name" value="CRAL-TRIO_dom"/>
</dbReference>
<dbReference type="AlphaFoldDB" id="A0A6P5SEL7"/>
<dbReference type="InterPro" id="IPR036865">
    <property type="entry name" value="CRAL-TRIO_dom_sf"/>
</dbReference>
<sequence>MRRVQQILGRKPQRNLHAIYVLHPTFGMKAAIFALQLFVDNLVWKKVVYVDRLLQLFKYVHREQLLTIPDFVFQKFKRGYFCVYRARRKDTYTQMELDEVREELATHVLE</sequence>
<name>A0A6P5SEL7_PRUAV</name>
<evidence type="ECO:0000313" key="2">
    <source>
        <dbReference type="Proteomes" id="UP000515124"/>
    </source>
</evidence>
<evidence type="ECO:0000313" key="3">
    <source>
        <dbReference type="RefSeq" id="XP_021812801.1"/>
    </source>
</evidence>
<organism evidence="2 4">
    <name type="scientific">Prunus avium</name>
    <name type="common">Cherry</name>
    <name type="synonym">Cerasus avium</name>
    <dbReference type="NCBI Taxonomy" id="42229"/>
    <lineage>
        <taxon>Eukaryota</taxon>
        <taxon>Viridiplantae</taxon>
        <taxon>Streptophyta</taxon>
        <taxon>Embryophyta</taxon>
        <taxon>Tracheophyta</taxon>
        <taxon>Spermatophyta</taxon>
        <taxon>Magnoliopsida</taxon>
        <taxon>eudicotyledons</taxon>
        <taxon>Gunneridae</taxon>
        <taxon>Pentapetalae</taxon>
        <taxon>rosids</taxon>
        <taxon>fabids</taxon>
        <taxon>Rosales</taxon>
        <taxon>Rosaceae</taxon>
        <taxon>Amygdaloideae</taxon>
        <taxon>Amygdaleae</taxon>
        <taxon>Prunus</taxon>
    </lineage>
</organism>
<evidence type="ECO:0000259" key="1">
    <source>
        <dbReference type="Pfam" id="PF13716"/>
    </source>
</evidence>
<feature type="domain" description="CRAL-TRIO" evidence="1">
    <location>
        <begin position="2"/>
        <end position="74"/>
    </location>
</feature>
<dbReference type="RefSeq" id="XP_021812802.1">
    <property type="nucleotide sequence ID" value="XM_021957110.1"/>
</dbReference>
<dbReference type="GeneID" id="110755823"/>
<dbReference type="SUPFAM" id="SSF52087">
    <property type="entry name" value="CRAL/TRIO domain"/>
    <property type="match status" value="1"/>
</dbReference>